<proteinExistence type="predicted"/>
<dbReference type="EMBL" id="JRKL02010414">
    <property type="protein sequence ID" value="KAF3946000.1"/>
    <property type="molecule type" value="Genomic_DNA"/>
</dbReference>
<evidence type="ECO:0000313" key="2">
    <source>
        <dbReference type="Proteomes" id="UP000737018"/>
    </source>
</evidence>
<organism evidence="1 2">
    <name type="scientific">Castanea mollissima</name>
    <name type="common">Chinese chestnut</name>
    <dbReference type="NCBI Taxonomy" id="60419"/>
    <lineage>
        <taxon>Eukaryota</taxon>
        <taxon>Viridiplantae</taxon>
        <taxon>Streptophyta</taxon>
        <taxon>Embryophyta</taxon>
        <taxon>Tracheophyta</taxon>
        <taxon>Spermatophyta</taxon>
        <taxon>Magnoliopsida</taxon>
        <taxon>eudicotyledons</taxon>
        <taxon>Gunneridae</taxon>
        <taxon>Pentapetalae</taxon>
        <taxon>rosids</taxon>
        <taxon>fabids</taxon>
        <taxon>Fagales</taxon>
        <taxon>Fagaceae</taxon>
        <taxon>Castanea</taxon>
    </lineage>
</organism>
<sequence length="157" mass="17984">MDTLLPSLQILDIANYQQVESFPEGTRSAFPRRTSTSLSTLPIKEFQNLRSLDKKGLQLLTSFQLLSISHCPRLKARGWDFFVDEIKSHLTISKYHKRLGQTHSRSAVNKTIAKEEGKIVAKDWSHLLHKNGCPNPNQVLILLEQISFNLDFTYISF</sequence>
<dbReference type="AlphaFoldDB" id="A0A8J4V949"/>
<gene>
    <name evidence="1" type="ORF">CMV_027683</name>
</gene>
<reference evidence="1" key="1">
    <citation type="submission" date="2020-03" db="EMBL/GenBank/DDBJ databases">
        <title>Castanea mollissima Vanexum genome sequencing.</title>
        <authorList>
            <person name="Staton M."/>
        </authorList>
    </citation>
    <scope>NUCLEOTIDE SEQUENCE</scope>
    <source>
        <tissue evidence="1">Leaf</tissue>
    </source>
</reference>
<protein>
    <submittedName>
        <fullName evidence="1">Uncharacterized protein</fullName>
    </submittedName>
</protein>
<keyword evidence="2" id="KW-1185">Reference proteome</keyword>
<name>A0A8J4V949_9ROSI</name>
<dbReference type="InterPro" id="IPR032675">
    <property type="entry name" value="LRR_dom_sf"/>
</dbReference>
<dbReference type="Gene3D" id="3.80.10.10">
    <property type="entry name" value="Ribonuclease Inhibitor"/>
    <property type="match status" value="1"/>
</dbReference>
<evidence type="ECO:0000313" key="1">
    <source>
        <dbReference type="EMBL" id="KAF3946000.1"/>
    </source>
</evidence>
<dbReference type="OrthoDB" id="10414312at2759"/>
<dbReference type="Proteomes" id="UP000737018">
    <property type="component" value="Unassembled WGS sequence"/>
</dbReference>
<accession>A0A8J4V949</accession>
<comment type="caution">
    <text evidence="1">The sequence shown here is derived from an EMBL/GenBank/DDBJ whole genome shotgun (WGS) entry which is preliminary data.</text>
</comment>